<dbReference type="Gene3D" id="1.25.10.10">
    <property type="entry name" value="Leucine-rich Repeat Variant"/>
    <property type="match status" value="2"/>
</dbReference>
<dbReference type="OrthoDB" id="436373at2759"/>
<reference evidence="1" key="1">
    <citation type="submission" date="2021-02" db="EMBL/GenBank/DDBJ databases">
        <authorList>
            <person name="Dougan E. K."/>
            <person name="Rhodes N."/>
            <person name="Thang M."/>
            <person name="Chan C."/>
        </authorList>
    </citation>
    <scope>NUCLEOTIDE SEQUENCE</scope>
</reference>
<evidence type="ECO:0000313" key="2">
    <source>
        <dbReference type="Proteomes" id="UP000601435"/>
    </source>
</evidence>
<sequence>MTEPADDVLDLFRALHGLHTAYYYSSHEPVANRAVVRLRQALEQVVGLAIVHVLDEMQSGLADPQVQQVGVSFLKAVVADSKGTTKNIIQRAGVEQVLVRSMTSHPCTENLLTEALAVLDELHGMAALLQALEHLRPSAPGTRAALQTLRITASKRWQEVEQCPPVPLTRVIIDALRAHPTETDLLILGMQLLGDLAALPELRVAFFQLNGWDWLLQVLESQPSKDSWEGLQLQQEGVRLIAQLCRGGASGEIHSRRVEAILEQVLQRSQNDGRVLYWGLWAVQQLHGFGSLLGTLRAHSNPDVVKQTLRSLSDLAWGQGEEAESAEAQHAMQVLQNVIEAMRSFAGDTEVLREAAFVLARTAAFATQHEGIAPLREAALVAASALIELLQAKDLRGPFCSKRFRRWNKFVVKGSVSAEHESNARLQAHCMSRYAHLERLCRLNSHFPAGGLNKERREPQPFEYHCRSEVQEHLLVDASQFGCTAKRPAFLA</sequence>
<gene>
    <name evidence="1" type="ORF">SNEC2469_LOCUS12382</name>
</gene>
<organism evidence="1 2">
    <name type="scientific">Symbiodinium necroappetens</name>
    <dbReference type="NCBI Taxonomy" id="1628268"/>
    <lineage>
        <taxon>Eukaryota</taxon>
        <taxon>Sar</taxon>
        <taxon>Alveolata</taxon>
        <taxon>Dinophyceae</taxon>
        <taxon>Suessiales</taxon>
        <taxon>Symbiodiniaceae</taxon>
        <taxon>Symbiodinium</taxon>
    </lineage>
</organism>
<keyword evidence="2" id="KW-1185">Reference proteome</keyword>
<proteinExistence type="predicted"/>
<dbReference type="InterPro" id="IPR016024">
    <property type="entry name" value="ARM-type_fold"/>
</dbReference>
<dbReference type="SUPFAM" id="SSF48371">
    <property type="entry name" value="ARM repeat"/>
    <property type="match status" value="1"/>
</dbReference>
<comment type="caution">
    <text evidence="1">The sequence shown here is derived from an EMBL/GenBank/DDBJ whole genome shotgun (WGS) entry which is preliminary data.</text>
</comment>
<name>A0A812RNU2_9DINO</name>
<dbReference type="Proteomes" id="UP000601435">
    <property type="component" value="Unassembled WGS sequence"/>
</dbReference>
<accession>A0A812RNU2</accession>
<dbReference type="InterPro" id="IPR011989">
    <property type="entry name" value="ARM-like"/>
</dbReference>
<dbReference type="EMBL" id="CAJNJA010019620">
    <property type="protein sequence ID" value="CAE7447965.1"/>
    <property type="molecule type" value="Genomic_DNA"/>
</dbReference>
<protein>
    <submittedName>
        <fullName evidence="1">Uncharacterized protein</fullName>
    </submittedName>
</protein>
<evidence type="ECO:0000313" key="1">
    <source>
        <dbReference type="EMBL" id="CAE7447965.1"/>
    </source>
</evidence>
<dbReference type="AlphaFoldDB" id="A0A812RNU2"/>